<feature type="non-terminal residue" evidence="1">
    <location>
        <position position="60"/>
    </location>
</feature>
<keyword evidence="2" id="KW-1185">Reference proteome</keyword>
<accession>A0AAW1VBE4</accession>
<dbReference type="AlphaFoldDB" id="A0AAW1VBE4"/>
<proteinExistence type="predicted"/>
<feature type="non-terminal residue" evidence="1">
    <location>
        <position position="1"/>
    </location>
</feature>
<reference evidence="1 2" key="1">
    <citation type="submission" date="2023-03" db="EMBL/GenBank/DDBJ databases">
        <title>Genome insight into feeding habits of ladybird beetles.</title>
        <authorList>
            <person name="Li H.-S."/>
            <person name="Huang Y.-H."/>
            <person name="Pang H."/>
        </authorList>
    </citation>
    <scope>NUCLEOTIDE SEQUENCE [LARGE SCALE GENOMIC DNA]</scope>
    <source>
        <strain evidence="1">SYSU_2023b</strain>
        <tissue evidence="1">Whole body</tissue>
    </source>
</reference>
<gene>
    <name evidence="1" type="ORF">WA026_021555</name>
</gene>
<evidence type="ECO:0000313" key="2">
    <source>
        <dbReference type="Proteomes" id="UP001431783"/>
    </source>
</evidence>
<dbReference type="EMBL" id="JARQZJ010000137">
    <property type="protein sequence ID" value="KAK9892699.1"/>
    <property type="molecule type" value="Genomic_DNA"/>
</dbReference>
<name>A0AAW1VBE4_9CUCU</name>
<sequence length="60" mass="6842">IANILKKNEASNGQTNNYRELCNKKNHMKRNNERLEGLGLLVALEDGNTRVTPYTGHYEP</sequence>
<protein>
    <submittedName>
        <fullName evidence="1">Uncharacterized protein</fullName>
    </submittedName>
</protein>
<comment type="caution">
    <text evidence="1">The sequence shown here is derived from an EMBL/GenBank/DDBJ whole genome shotgun (WGS) entry which is preliminary data.</text>
</comment>
<evidence type="ECO:0000313" key="1">
    <source>
        <dbReference type="EMBL" id="KAK9892699.1"/>
    </source>
</evidence>
<organism evidence="1 2">
    <name type="scientific">Henosepilachna vigintioctopunctata</name>
    <dbReference type="NCBI Taxonomy" id="420089"/>
    <lineage>
        <taxon>Eukaryota</taxon>
        <taxon>Metazoa</taxon>
        <taxon>Ecdysozoa</taxon>
        <taxon>Arthropoda</taxon>
        <taxon>Hexapoda</taxon>
        <taxon>Insecta</taxon>
        <taxon>Pterygota</taxon>
        <taxon>Neoptera</taxon>
        <taxon>Endopterygota</taxon>
        <taxon>Coleoptera</taxon>
        <taxon>Polyphaga</taxon>
        <taxon>Cucujiformia</taxon>
        <taxon>Coccinelloidea</taxon>
        <taxon>Coccinellidae</taxon>
        <taxon>Epilachninae</taxon>
        <taxon>Epilachnini</taxon>
        <taxon>Henosepilachna</taxon>
    </lineage>
</organism>
<dbReference type="Proteomes" id="UP001431783">
    <property type="component" value="Unassembled WGS sequence"/>
</dbReference>